<dbReference type="Pfam" id="PF11902">
    <property type="entry name" value="DUF3422"/>
    <property type="match status" value="1"/>
</dbReference>
<comment type="caution">
    <text evidence="2">The sequence shown here is derived from an EMBL/GenBank/DDBJ whole genome shotgun (WGS) entry which is preliminary data.</text>
</comment>
<feature type="transmembrane region" description="Helical" evidence="1">
    <location>
        <begin position="382"/>
        <end position="401"/>
    </location>
</feature>
<dbReference type="Proteomes" id="UP000002171">
    <property type="component" value="Unassembled WGS sequence"/>
</dbReference>
<keyword evidence="1" id="KW-0812">Transmembrane</keyword>
<dbReference type="RefSeq" id="WP_007019463.1">
    <property type="nucleotide sequence ID" value="NZ_CH724125.1"/>
</dbReference>
<name>A0A7U8C2T5_NEPCE</name>
<reference evidence="2 3" key="1">
    <citation type="submission" date="2006-02" db="EMBL/GenBank/DDBJ databases">
        <authorList>
            <person name="Pinhassi J."/>
            <person name="Pedros-Alio C."/>
            <person name="Ferriera S."/>
            <person name="Johnson J."/>
            <person name="Kravitz S."/>
            <person name="Halpern A."/>
            <person name="Remington K."/>
            <person name="Beeson K."/>
            <person name="Tran B."/>
            <person name="Rogers Y.-H."/>
            <person name="Friedman R."/>
            <person name="Venter J.C."/>
        </authorList>
    </citation>
    <scope>NUCLEOTIDE SEQUENCE [LARGE SCALE GENOMIC DNA]</scope>
    <source>
        <strain evidence="2 3">MED92</strain>
    </source>
</reference>
<gene>
    <name evidence="2" type="ORF">MED92_08976</name>
</gene>
<evidence type="ECO:0000256" key="1">
    <source>
        <dbReference type="SAM" id="Phobius"/>
    </source>
</evidence>
<dbReference type="InterPro" id="IPR021830">
    <property type="entry name" value="DUF3422"/>
</dbReference>
<dbReference type="OrthoDB" id="9767470at2"/>
<keyword evidence="1" id="KW-0472">Membrane</keyword>
<dbReference type="EMBL" id="AAOW01000017">
    <property type="protein sequence ID" value="EAR60450.1"/>
    <property type="molecule type" value="Genomic_DNA"/>
</dbReference>
<accession>A0A7U8C2T5</accession>
<sequence length="411" mass="46732">MQSHPLRDQITSEVHSRPFQPFKAPLGLLHIAATCASDDRDALNEGLAKLLATLKIDAPAKKSGFFFASSEEYGVRYEPHNEFYTLTLYQYGSASIDTIATLWQPLPGELLSGVEIYFDVADTPKPDLKMYFGEHQVSGAEIMGGAAKLWTDFYPSDESGFVKIIVNDVSLKAFQAGRLLQRLCEIETYRHTALLALPEAQKLMPLLTQMDLQLAEITHSIAEQPNRPELLKQLMELAAKVEELSAETANRFAASEAYFAVVDSRLTELREDRMQGLQTVAQFMERRLDPARRTCKAANMRIERLSRRIARATDLIRSQVDLTIEQQNQQLLERLNDRSRRQLRLQAKLESFTIIVVTYYAFDLLERTIRNTVTEAPLRDDVLMGLSFSVPIIAGVLWWYVRKLLSHYGED</sequence>
<evidence type="ECO:0000313" key="3">
    <source>
        <dbReference type="Proteomes" id="UP000002171"/>
    </source>
</evidence>
<organism evidence="2 3">
    <name type="scientific">Neptuniibacter caesariensis</name>
    <dbReference type="NCBI Taxonomy" id="207954"/>
    <lineage>
        <taxon>Bacteria</taxon>
        <taxon>Pseudomonadati</taxon>
        <taxon>Pseudomonadota</taxon>
        <taxon>Gammaproteobacteria</taxon>
        <taxon>Oceanospirillales</taxon>
        <taxon>Oceanospirillaceae</taxon>
        <taxon>Neptuniibacter</taxon>
    </lineage>
</organism>
<protein>
    <recommendedName>
        <fullName evidence="4">DUF3422 domain-containing protein</fullName>
    </recommendedName>
</protein>
<keyword evidence="1" id="KW-1133">Transmembrane helix</keyword>
<dbReference type="AlphaFoldDB" id="A0A7U8C2T5"/>
<evidence type="ECO:0000313" key="2">
    <source>
        <dbReference type="EMBL" id="EAR60450.1"/>
    </source>
</evidence>
<keyword evidence="3" id="KW-1185">Reference proteome</keyword>
<proteinExistence type="predicted"/>
<evidence type="ECO:0008006" key="4">
    <source>
        <dbReference type="Google" id="ProtNLM"/>
    </source>
</evidence>